<keyword evidence="1" id="KW-0472">Membrane</keyword>
<dbReference type="AlphaFoldDB" id="A0A1F6ET56"/>
<evidence type="ECO:0000313" key="3">
    <source>
        <dbReference type="Proteomes" id="UP000177215"/>
    </source>
</evidence>
<keyword evidence="1" id="KW-0812">Transmembrane</keyword>
<evidence type="ECO:0008006" key="4">
    <source>
        <dbReference type="Google" id="ProtNLM"/>
    </source>
</evidence>
<dbReference type="STRING" id="1798515.A3B35_02690"/>
<evidence type="ECO:0000256" key="1">
    <source>
        <dbReference type="SAM" id="Phobius"/>
    </source>
</evidence>
<protein>
    <recommendedName>
        <fullName evidence="4">PEGA domain-containing protein</fullName>
    </recommendedName>
</protein>
<organism evidence="2 3">
    <name type="scientific">Candidatus Kaiserbacteria bacterium RIFCSPLOWO2_01_FULL_54_24</name>
    <dbReference type="NCBI Taxonomy" id="1798515"/>
    <lineage>
        <taxon>Bacteria</taxon>
        <taxon>Candidatus Kaiseribacteriota</taxon>
    </lineage>
</organism>
<keyword evidence="1" id="KW-1133">Transmembrane helix</keyword>
<dbReference type="Proteomes" id="UP000177215">
    <property type="component" value="Unassembled WGS sequence"/>
</dbReference>
<dbReference type="EMBL" id="MFMC01000039">
    <property type="protein sequence ID" value="OGG76790.1"/>
    <property type="molecule type" value="Genomic_DNA"/>
</dbReference>
<comment type="caution">
    <text evidence="2">The sequence shown here is derived from an EMBL/GenBank/DDBJ whole genome shotgun (WGS) entry which is preliminary data.</text>
</comment>
<gene>
    <name evidence="2" type="ORF">A3B35_02690</name>
</gene>
<feature type="transmembrane region" description="Helical" evidence="1">
    <location>
        <begin position="12"/>
        <end position="32"/>
    </location>
</feature>
<sequence length="274" mass="30283">MKPLSPRKRRAYVWLFVALFFFSVPIALLYAGGYRYKPGFGLVETGGIFLSVPYSDATAYLNGKEVGRSSILNKNFYINDLAPSAYVLHVVRASSTPWYRTVVVEPKIVTEARAMLVPEDIEVVRLVRGTTSSPTSRAVATRLYDTYREAFRTAATTTADIGSRSDVEIVVRKGDVFAVWTNSEKKPTDNFCERPSSCVQEFSIEHGKQVAISTGFFNGGVAYATTEGGVFFSEVDARPTPVTVSLYPYRDVDMRVVGGALIVKNGNTLYQVSF</sequence>
<proteinExistence type="predicted"/>
<reference evidence="2 3" key="1">
    <citation type="journal article" date="2016" name="Nat. Commun.">
        <title>Thousands of microbial genomes shed light on interconnected biogeochemical processes in an aquifer system.</title>
        <authorList>
            <person name="Anantharaman K."/>
            <person name="Brown C.T."/>
            <person name="Hug L.A."/>
            <person name="Sharon I."/>
            <person name="Castelle C.J."/>
            <person name="Probst A.J."/>
            <person name="Thomas B.C."/>
            <person name="Singh A."/>
            <person name="Wilkins M.J."/>
            <person name="Karaoz U."/>
            <person name="Brodie E.L."/>
            <person name="Williams K.H."/>
            <person name="Hubbard S.S."/>
            <person name="Banfield J.F."/>
        </authorList>
    </citation>
    <scope>NUCLEOTIDE SEQUENCE [LARGE SCALE GENOMIC DNA]</scope>
</reference>
<evidence type="ECO:0000313" key="2">
    <source>
        <dbReference type="EMBL" id="OGG76790.1"/>
    </source>
</evidence>
<accession>A0A1F6ET56</accession>
<name>A0A1F6ET56_9BACT</name>